<evidence type="ECO:0000256" key="5">
    <source>
        <dbReference type="ARBA" id="ARBA00022989"/>
    </source>
</evidence>
<keyword evidence="4 10" id="KW-0812">Transmembrane</keyword>
<protein>
    <submittedName>
        <fullName evidence="11">A-pheromone receptor PreA</fullName>
    </submittedName>
</protein>
<evidence type="ECO:0000256" key="3">
    <source>
        <dbReference type="ARBA" id="ARBA00022507"/>
    </source>
</evidence>
<dbReference type="STRING" id="1450537.A0A395I3L3"/>
<feature type="transmembrane region" description="Helical" evidence="10">
    <location>
        <begin position="86"/>
        <end position="109"/>
    </location>
</feature>
<evidence type="ECO:0000256" key="7">
    <source>
        <dbReference type="ARBA" id="ARBA00023136"/>
    </source>
</evidence>
<feature type="transmembrane region" description="Helical" evidence="10">
    <location>
        <begin position="282"/>
        <end position="301"/>
    </location>
</feature>
<keyword evidence="3" id="KW-0589">Pheromone response</keyword>
<evidence type="ECO:0000313" key="11">
    <source>
        <dbReference type="EMBL" id="RAL14203.1"/>
    </source>
</evidence>
<evidence type="ECO:0000313" key="12">
    <source>
        <dbReference type="Proteomes" id="UP000248961"/>
    </source>
</evidence>
<dbReference type="GO" id="GO:0000750">
    <property type="term" value="P:pheromone-dependent signal transduction involved in conjugation with cellular fusion"/>
    <property type="evidence" value="ECO:0007669"/>
    <property type="project" value="TreeGrafter"/>
</dbReference>
<keyword evidence="6" id="KW-0297">G-protein coupled receptor</keyword>
<dbReference type="PANTHER" id="PTHR28097:SF1">
    <property type="entry name" value="PHEROMONE A FACTOR RECEPTOR"/>
    <property type="match status" value="1"/>
</dbReference>
<evidence type="ECO:0000256" key="1">
    <source>
        <dbReference type="ARBA" id="ARBA00004141"/>
    </source>
</evidence>
<accession>A0A395I3L3</accession>
<dbReference type="GO" id="GO:0004932">
    <property type="term" value="F:mating-type factor pheromone receptor activity"/>
    <property type="evidence" value="ECO:0007669"/>
    <property type="project" value="InterPro"/>
</dbReference>
<feature type="transmembrane region" description="Helical" evidence="10">
    <location>
        <begin position="168"/>
        <end position="195"/>
    </location>
</feature>
<dbReference type="InterPro" id="IPR001499">
    <property type="entry name" value="GPCR_STE3"/>
</dbReference>
<proteinExistence type="inferred from homology"/>
<dbReference type="Proteomes" id="UP000248961">
    <property type="component" value="Unassembled WGS sequence"/>
</dbReference>
<evidence type="ECO:0000256" key="9">
    <source>
        <dbReference type="ARBA" id="ARBA00023224"/>
    </source>
</evidence>
<feature type="transmembrane region" description="Helical" evidence="10">
    <location>
        <begin position="47"/>
        <end position="66"/>
    </location>
</feature>
<evidence type="ECO:0000256" key="6">
    <source>
        <dbReference type="ARBA" id="ARBA00023040"/>
    </source>
</evidence>
<dbReference type="CDD" id="cd14966">
    <property type="entry name" value="7tmD_STE3"/>
    <property type="match status" value="1"/>
</dbReference>
<feature type="transmembrane region" description="Helical" evidence="10">
    <location>
        <begin position="12"/>
        <end position="35"/>
    </location>
</feature>
<evidence type="ECO:0000256" key="2">
    <source>
        <dbReference type="ARBA" id="ARBA00011085"/>
    </source>
</evidence>
<evidence type="ECO:0000256" key="8">
    <source>
        <dbReference type="ARBA" id="ARBA00023170"/>
    </source>
</evidence>
<reference evidence="11 12" key="1">
    <citation type="submission" date="2018-02" db="EMBL/GenBank/DDBJ databases">
        <title>The genomes of Aspergillus section Nigri reveals drivers in fungal speciation.</title>
        <authorList>
            <consortium name="DOE Joint Genome Institute"/>
            <person name="Vesth T.C."/>
            <person name="Nybo J."/>
            <person name="Theobald S."/>
            <person name="Brandl J."/>
            <person name="Frisvad J.C."/>
            <person name="Nielsen K.F."/>
            <person name="Lyhne E.K."/>
            <person name="Kogle M.E."/>
            <person name="Kuo A."/>
            <person name="Riley R."/>
            <person name="Clum A."/>
            <person name="Nolan M."/>
            <person name="Lipzen A."/>
            <person name="Salamov A."/>
            <person name="Henrissat B."/>
            <person name="Wiebenga A."/>
            <person name="De vries R.P."/>
            <person name="Grigoriev I.V."/>
            <person name="Mortensen U.H."/>
            <person name="Andersen M.R."/>
            <person name="Baker S.E."/>
        </authorList>
    </citation>
    <scope>NUCLEOTIDE SEQUENCE [LARGE SCALE GENOMIC DNA]</scope>
    <source>
        <strain evidence="11 12">CBS 101889</strain>
    </source>
</reference>
<dbReference type="PRINTS" id="PR00899">
    <property type="entry name" value="GPCRSTE3"/>
</dbReference>
<keyword evidence="12" id="KW-1185">Reference proteome</keyword>
<keyword evidence="9" id="KW-0807">Transducer</keyword>
<name>A0A395I3L3_ASPHC</name>
<comment type="similarity">
    <text evidence="2">Belongs to the G-protein coupled receptor 4 family.</text>
</comment>
<dbReference type="GeneID" id="37203847"/>
<dbReference type="PANTHER" id="PTHR28097">
    <property type="entry name" value="PHEROMONE A FACTOR RECEPTOR"/>
    <property type="match status" value="1"/>
</dbReference>
<dbReference type="GO" id="GO:0005886">
    <property type="term" value="C:plasma membrane"/>
    <property type="evidence" value="ECO:0007669"/>
    <property type="project" value="TreeGrafter"/>
</dbReference>
<gene>
    <name evidence="11" type="ORF">BO97DRAFT_465790</name>
</gene>
<dbReference type="OrthoDB" id="2874149at2759"/>
<evidence type="ECO:0000256" key="10">
    <source>
        <dbReference type="SAM" id="Phobius"/>
    </source>
</evidence>
<sequence>MSAQEAPIYPLYMQAVLLPVISFVSLLLSIVPLVLHWKHRNVAASSLICWYMILNVFNIVNAILWPTDDVSAWWDGNGLCDVEGKIMIASYIAVPGTLVCIFRSLACVLDTRRAALVPTRSQRWWNRGMTLLFCFIAPAIAMITQYVYQGGRYFLFAIAGCVNSYDESWVTLVLAYVWPLVICLIAGYYCVIVLYRLSKYRSQFGDIIQSTNSNMNKSRFLRLFLLAFLMLLAIIPVQTYVVTTNITRTLPWHAYSWSHTHPPTWNTIVKVPTMGQVFFDRWIPAASGFMFFIFFGSGRDATKMYCAIMRFVGLHHCFPCLRPSTTTTISTGSTGSTSSRAKLLFHWKWTSASRYPLTSYRTGVNTTTNPRSIPRGFPDIEKGISLQTKNPSNTPWYKRVWRLKGTSSQERTLPLDHLAETTANTVSTTAWAGVSQSRNSSELGSPPLKEDHIRVKQVITQQSELYV</sequence>
<dbReference type="Pfam" id="PF02076">
    <property type="entry name" value="STE3"/>
    <property type="match status" value="1"/>
</dbReference>
<feature type="transmembrane region" description="Helical" evidence="10">
    <location>
        <begin position="220"/>
        <end position="241"/>
    </location>
</feature>
<comment type="subcellular location">
    <subcellularLocation>
        <location evidence="1">Membrane</location>
        <topology evidence="1">Multi-pass membrane protein</topology>
    </subcellularLocation>
</comment>
<dbReference type="AlphaFoldDB" id="A0A395I3L3"/>
<dbReference type="VEuPathDB" id="FungiDB:BO97DRAFT_465790"/>
<dbReference type="RefSeq" id="XP_025553357.1">
    <property type="nucleotide sequence ID" value="XM_025699558.1"/>
</dbReference>
<feature type="transmembrane region" description="Helical" evidence="10">
    <location>
        <begin position="130"/>
        <end position="148"/>
    </location>
</feature>
<dbReference type="EMBL" id="KZ824275">
    <property type="protein sequence ID" value="RAL14203.1"/>
    <property type="molecule type" value="Genomic_DNA"/>
</dbReference>
<evidence type="ECO:0000256" key="4">
    <source>
        <dbReference type="ARBA" id="ARBA00022692"/>
    </source>
</evidence>
<keyword evidence="7 10" id="KW-0472">Membrane</keyword>
<organism evidence="11 12">
    <name type="scientific">Aspergillus homomorphus (strain CBS 101889)</name>
    <dbReference type="NCBI Taxonomy" id="1450537"/>
    <lineage>
        <taxon>Eukaryota</taxon>
        <taxon>Fungi</taxon>
        <taxon>Dikarya</taxon>
        <taxon>Ascomycota</taxon>
        <taxon>Pezizomycotina</taxon>
        <taxon>Eurotiomycetes</taxon>
        <taxon>Eurotiomycetidae</taxon>
        <taxon>Eurotiales</taxon>
        <taxon>Aspergillaceae</taxon>
        <taxon>Aspergillus</taxon>
        <taxon>Aspergillus subgen. Circumdati</taxon>
    </lineage>
</organism>
<keyword evidence="8 11" id="KW-0675">Receptor</keyword>
<keyword evidence="5 10" id="KW-1133">Transmembrane helix</keyword>